<evidence type="ECO:0000313" key="3">
    <source>
        <dbReference type="EMBL" id="GFP81340.1"/>
    </source>
</evidence>
<feature type="domain" description="PORR" evidence="2">
    <location>
        <begin position="33"/>
        <end position="354"/>
    </location>
</feature>
<accession>A0A830B192</accession>
<feature type="compositionally biased region" description="Basic and acidic residues" evidence="1">
    <location>
        <begin position="655"/>
        <end position="664"/>
    </location>
</feature>
<feature type="region of interest" description="Disordered" evidence="1">
    <location>
        <begin position="356"/>
        <end position="718"/>
    </location>
</feature>
<name>A0A830B192_9LAMI</name>
<organism evidence="3 4">
    <name type="scientific">Phtheirospermum japonicum</name>
    <dbReference type="NCBI Taxonomy" id="374723"/>
    <lineage>
        <taxon>Eukaryota</taxon>
        <taxon>Viridiplantae</taxon>
        <taxon>Streptophyta</taxon>
        <taxon>Embryophyta</taxon>
        <taxon>Tracheophyta</taxon>
        <taxon>Spermatophyta</taxon>
        <taxon>Magnoliopsida</taxon>
        <taxon>eudicotyledons</taxon>
        <taxon>Gunneridae</taxon>
        <taxon>Pentapetalae</taxon>
        <taxon>asterids</taxon>
        <taxon>lamiids</taxon>
        <taxon>Lamiales</taxon>
        <taxon>Orobanchaceae</taxon>
        <taxon>Orobanchaceae incertae sedis</taxon>
        <taxon>Phtheirospermum</taxon>
    </lineage>
</organism>
<dbReference type="GO" id="GO:0003723">
    <property type="term" value="F:RNA binding"/>
    <property type="evidence" value="ECO:0007669"/>
    <property type="project" value="InterPro"/>
</dbReference>
<keyword evidence="4" id="KW-1185">Reference proteome</keyword>
<feature type="compositionally biased region" description="Acidic residues" evidence="1">
    <location>
        <begin position="380"/>
        <end position="422"/>
    </location>
</feature>
<feature type="compositionally biased region" description="Basic and acidic residues" evidence="1">
    <location>
        <begin position="520"/>
        <end position="532"/>
    </location>
</feature>
<dbReference type="OrthoDB" id="1892230at2759"/>
<feature type="compositionally biased region" description="Basic and acidic residues" evidence="1">
    <location>
        <begin position="565"/>
        <end position="588"/>
    </location>
</feature>
<reference evidence="3" key="1">
    <citation type="submission" date="2020-07" db="EMBL/GenBank/DDBJ databases">
        <title>Ethylene signaling mediates host invasion by parasitic plants.</title>
        <authorList>
            <person name="Yoshida S."/>
        </authorList>
    </citation>
    <scope>NUCLEOTIDE SEQUENCE</scope>
    <source>
        <strain evidence="3">Okayama</strain>
    </source>
</reference>
<evidence type="ECO:0000259" key="2">
    <source>
        <dbReference type="Pfam" id="PF11955"/>
    </source>
</evidence>
<evidence type="ECO:0000313" key="4">
    <source>
        <dbReference type="Proteomes" id="UP000653305"/>
    </source>
</evidence>
<dbReference type="EMBL" id="BMAC01000029">
    <property type="protein sequence ID" value="GFP81340.1"/>
    <property type="molecule type" value="Genomic_DNA"/>
</dbReference>
<dbReference type="PANTHER" id="PTHR31476:SF16">
    <property type="entry name" value="F14O23.23 PROTEIN"/>
    <property type="match status" value="1"/>
</dbReference>
<dbReference type="Proteomes" id="UP000653305">
    <property type="component" value="Unassembled WGS sequence"/>
</dbReference>
<dbReference type="PANTHER" id="PTHR31476">
    <property type="entry name" value="PROTEIN WHAT'S THIS FACTOR 1 HOMOLOG, CHLOROPLASTIC"/>
    <property type="match status" value="1"/>
</dbReference>
<comment type="caution">
    <text evidence="3">The sequence shown here is derived from an EMBL/GenBank/DDBJ whole genome shotgun (WGS) entry which is preliminary data.</text>
</comment>
<dbReference type="InterPro" id="IPR045040">
    <property type="entry name" value="PORR_fam"/>
</dbReference>
<dbReference type="Pfam" id="PF11955">
    <property type="entry name" value="PORR"/>
    <property type="match status" value="1"/>
</dbReference>
<dbReference type="AlphaFoldDB" id="A0A830B192"/>
<protein>
    <submittedName>
        <fullName evidence="3">Protein root primordium defective 1</fullName>
    </submittedName>
</protein>
<evidence type="ECO:0000256" key="1">
    <source>
        <dbReference type="SAM" id="MobiDB-lite"/>
    </source>
</evidence>
<sequence length="718" mass="82773">MNFLHHSSSHIRRRHHLQVRTLYDAVTTLKCPRDRGFDHAVERERHLKPLLNLKNLILSEPSKSIPLALITQSNETLGIPFRPIEFIRKYPSIFQEFHPGDLNIQPHIKLTPEILSLHTEENLLYQSVSYKQDIARRLLKLLMIGKINKIPIFVLDRLSWELGLPRNYAKLIIPEFPDYFRVISENKFGENGKILELVCWTDEFAVSEMEKKGDKDGKTQFLLQYSKEFEMDKKYKKWVDEWQKLPYISPYENATHLAAKTDESDKWAVAVLHELLNLFVGKKAERDSLLYLGEHLGLRSRFKLAFLQHPGIFYVSSKIGTHTVVLKEGYKRGMLIERHSLNDMRFKYVQLMNVETDEEKPKSTKKKTGKKGSEGKESENGEEEDDAGKESEDDEEEDDDEMYDSSDDEEEDESEDDDEGFEGENGGKRGGLKRRGENFEESDSRRNVGRRTNGRTDGKKYYGRFEGENGGKRGGYTRKGENFQVSDSRRNVGGRGNGRTYEKNSYGEGENGSKRGGFNRRGESFEENDSRRNVGRRTNGRTYEKKNYGLRFEGENVTSRGRFRGKGESFEENNSRRNVDRNNGRTYEKNNYGKGFEGENGSKRGGFKSRGADYGENNSRRNVPGRANGRAYEKTNYGKGFEGENGSKRGGFKSRRADYEENNTRRNGTRRTSGRNSEENEYKSSTRFSKRPNVRNGDPNVPRLRTQKSDFSGNKAGI</sequence>
<dbReference type="InterPro" id="IPR021099">
    <property type="entry name" value="PORR_domain"/>
</dbReference>
<feature type="compositionally biased region" description="Basic and acidic residues" evidence="1">
    <location>
        <begin position="434"/>
        <end position="446"/>
    </location>
</feature>
<gene>
    <name evidence="3" type="ORF">PHJA_000277300</name>
</gene>
<proteinExistence type="predicted"/>
<feature type="compositionally biased region" description="Basic and acidic residues" evidence="1">
    <location>
        <begin position="454"/>
        <end position="471"/>
    </location>
</feature>